<dbReference type="PROSITE" id="PS51208">
    <property type="entry name" value="AUTOTRANSPORTER"/>
    <property type="match status" value="1"/>
</dbReference>
<feature type="domain" description="Autotransporter" evidence="1">
    <location>
        <begin position="148"/>
        <end position="429"/>
    </location>
</feature>
<evidence type="ECO:0000313" key="5">
    <source>
        <dbReference type="Proteomes" id="UP000182179"/>
    </source>
</evidence>
<evidence type="ECO:0000313" key="2">
    <source>
        <dbReference type="EMBL" id="OIN51440.1"/>
    </source>
</evidence>
<dbReference type="OrthoDB" id="5760545at2"/>
<dbReference type="InterPro" id="IPR036709">
    <property type="entry name" value="Autotransporte_beta_dom_sf"/>
</dbReference>
<evidence type="ECO:0000313" key="3">
    <source>
        <dbReference type="EMBL" id="SED97623.1"/>
    </source>
</evidence>
<dbReference type="EMBL" id="MDDR01000034">
    <property type="protein sequence ID" value="OIN51440.1"/>
    <property type="molecule type" value="Genomic_DNA"/>
</dbReference>
<sequence length="429" mass="46208">MPFTPQKLALVITFIVGVTATQLVQAQIGKPHQFELDFPANDPWFQIPVVEAASIDGYLTRQATTHNGLQVANVLEPALISLLQSGALTSEEIMALERFGDQLAQAPGGIGAALEQLAGSQNANLAAATQNTTQHLSQQLLSTLRELPADDDGHFWVKGMGNDATLDSQHGSAGLKSATQGLLLGADWTLDHAWRVGVLGAKSSSNLDAQHFSADLDSWHLGGYAVRQDGPLALRLGAIYSSHAGKTQRNLGILNYAKQLKGSYDAQSQTAFAEAGYQLGREDFSLEPFAGIGYQRYHRESFKEQGGLTALNVGAQTQQNLSSTFGLRLAKQYRLDNKMSLTPHFSTGWKHLYGNVGSQVRQSYRGLDAVGLNGDFTIDGTSLDRNSLNLQAGLDLALSQQHTIGLTYSGEAGTHSSNHGLMGQWRMSF</sequence>
<proteinExistence type="predicted"/>
<dbReference type="SMART" id="SM00869">
    <property type="entry name" value="Autotransporter"/>
    <property type="match status" value="1"/>
</dbReference>
<comment type="caution">
    <text evidence="2">The sequence shown here is derived from an EMBL/GenBank/DDBJ whole genome shotgun (WGS) entry which is preliminary data.</text>
</comment>
<dbReference type="Proteomes" id="UP000182179">
    <property type="component" value="Unassembled WGS sequence"/>
</dbReference>
<dbReference type="NCBIfam" id="TIGR01414">
    <property type="entry name" value="autotrans_barl"/>
    <property type="match status" value="1"/>
</dbReference>
<dbReference type="AlphaFoldDB" id="A0A1S2UYV3"/>
<gene>
    <name evidence="2" type="ORF">BFL40_18195</name>
    <name evidence="3" type="ORF">SAMN04515675_3402</name>
</gene>
<dbReference type="Gene3D" id="2.40.128.130">
    <property type="entry name" value="Autotransporter beta-domain"/>
    <property type="match status" value="1"/>
</dbReference>
<organism evidence="2 4">
    <name type="scientific">Pseudomonas costantinii</name>
    <dbReference type="NCBI Taxonomy" id="168469"/>
    <lineage>
        <taxon>Bacteria</taxon>
        <taxon>Pseudomonadati</taxon>
        <taxon>Pseudomonadota</taxon>
        <taxon>Gammaproteobacteria</taxon>
        <taxon>Pseudomonadales</taxon>
        <taxon>Pseudomonadaceae</taxon>
        <taxon>Pseudomonas</taxon>
    </lineage>
</organism>
<evidence type="ECO:0000313" key="4">
    <source>
        <dbReference type="Proteomes" id="UP000181661"/>
    </source>
</evidence>
<name>A0A1S2UYV3_9PSED</name>
<dbReference type="SUPFAM" id="SSF103515">
    <property type="entry name" value="Autotransporter"/>
    <property type="match status" value="1"/>
</dbReference>
<keyword evidence="5" id="KW-1185">Reference proteome</keyword>
<dbReference type="Proteomes" id="UP000181661">
    <property type="component" value="Unassembled WGS sequence"/>
</dbReference>
<protein>
    <submittedName>
        <fullName evidence="2">Autotransporter outer membrane beta-barrel domain-containing protein</fullName>
    </submittedName>
    <submittedName>
        <fullName evidence="3">Outer membrane autotransporter barrel domain-containing protein</fullName>
    </submittedName>
</protein>
<accession>A0A1S2UYV3</accession>
<evidence type="ECO:0000259" key="1">
    <source>
        <dbReference type="PROSITE" id="PS51208"/>
    </source>
</evidence>
<dbReference type="GO" id="GO:0019867">
    <property type="term" value="C:outer membrane"/>
    <property type="evidence" value="ECO:0007669"/>
    <property type="project" value="InterPro"/>
</dbReference>
<dbReference type="InterPro" id="IPR005546">
    <property type="entry name" value="Autotransporte_beta"/>
</dbReference>
<reference evidence="2 4" key="1">
    <citation type="submission" date="2016-08" db="EMBL/GenBank/DDBJ databases">
        <title>Draft genome sequence of Pseudomonas costantinii LMG 22119, type strain isolated from cultivated mushroom (Agaricus bisporus) sporophores.</title>
        <authorList>
            <person name="Tambong J.T."/>
        </authorList>
    </citation>
    <scope>NUCLEOTIDE SEQUENCE [LARGE SCALE GENOMIC DNA]</scope>
    <source>
        <strain evidence="2 4">LMG 22119</strain>
    </source>
</reference>
<dbReference type="EMBL" id="FNTS01000002">
    <property type="protein sequence ID" value="SED97623.1"/>
    <property type="molecule type" value="Genomic_DNA"/>
</dbReference>
<dbReference type="Pfam" id="PF03797">
    <property type="entry name" value="Autotransporter"/>
    <property type="match status" value="1"/>
</dbReference>
<dbReference type="InterPro" id="IPR006315">
    <property type="entry name" value="OM_autotransptr_brl_dom"/>
</dbReference>
<dbReference type="RefSeq" id="WP_071485274.1">
    <property type="nucleotide sequence ID" value="NZ_FNTS01000002.1"/>
</dbReference>
<reference evidence="3 5" key="2">
    <citation type="submission" date="2016-10" db="EMBL/GenBank/DDBJ databases">
        <authorList>
            <person name="Varghese N."/>
            <person name="Submissions S."/>
        </authorList>
    </citation>
    <scope>NUCLEOTIDE SEQUENCE [LARGE SCALE GENOMIC DNA]</scope>
    <source>
        <strain evidence="3 5">BS2773</strain>
    </source>
</reference>